<keyword evidence="3" id="KW-1185">Reference proteome</keyword>
<dbReference type="RefSeq" id="WP_345156909.1">
    <property type="nucleotide sequence ID" value="NZ_BAABHC010000003.1"/>
</dbReference>
<accession>A0ABP8LCU1</accession>
<sequence>MSNKLLLGLLLTILVFITVMLGTAKFYEQERKDQERANQELVPPPAPPAVPEPTAPPVAE</sequence>
<dbReference type="EMBL" id="BAABHC010000003">
    <property type="protein sequence ID" value="GAA4426038.1"/>
    <property type="molecule type" value="Genomic_DNA"/>
</dbReference>
<evidence type="ECO:0000313" key="2">
    <source>
        <dbReference type="EMBL" id="GAA4426038.1"/>
    </source>
</evidence>
<evidence type="ECO:0000313" key="3">
    <source>
        <dbReference type="Proteomes" id="UP001500552"/>
    </source>
</evidence>
<comment type="caution">
    <text evidence="2">The sequence shown here is derived from an EMBL/GenBank/DDBJ whole genome shotgun (WGS) entry which is preliminary data.</text>
</comment>
<proteinExistence type="predicted"/>
<name>A0ABP8LCU1_9BACT</name>
<evidence type="ECO:0000256" key="1">
    <source>
        <dbReference type="SAM" id="MobiDB-lite"/>
    </source>
</evidence>
<gene>
    <name evidence="2" type="ORF">GCM10023188_07650</name>
</gene>
<dbReference type="Proteomes" id="UP001500552">
    <property type="component" value="Unassembled WGS sequence"/>
</dbReference>
<protein>
    <submittedName>
        <fullName evidence="2">Uncharacterized protein</fullName>
    </submittedName>
</protein>
<feature type="compositionally biased region" description="Pro residues" evidence="1">
    <location>
        <begin position="42"/>
        <end position="60"/>
    </location>
</feature>
<feature type="region of interest" description="Disordered" evidence="1">
    <location>
        <begin position="31"/>
        <end position="60"/>
    </location>
</feature>
<organism evidence="2 3">
    <name type="scientific">Pontibacter saemangeumensis</name>
    <dbReference type="NCBI Taxonomy" id="1084525"/>
    <lineage>
        <taxon>Bacteria</taxon>
        <taxon>Pseudomonadati</taxon>
        <taxon>Bacteroidota</taxon>
        <taxon>Cytophagia</taxon>
        <taxon>Cytophagales</taxon>
        <taxon>Hymenobacteraceae</taxon>
        <taxon>Pontibacter</taxon>
    </lineage>
</organism>
<reference evidence="3" key="1">
    <citation type="journal article" date="2019" name="Int. J. Syst. Evol. Microbiol.">
        <title>The Global Catalogue of Microorganisms (GCM) 10K type strain sequencing project: providing services to taxonomists for standard genome sequencing and annotation.</title>
        <authorList>
            <consortium name="The Broad Institute Genomics Platform"/>
            <consortium name="The Broad Institute Genome Sequencing Center for Infectious Disease"/>
            <person name="Wu L."/>
            <person name="Ma J."/>
        </authorList>
    </citation>
    <scope>NUCLEOTIDE SEQUENCE [LARGE SCALE GENOMIC DNA]</scope>
    <source>
        <strain evidence="3">JCM 17926</strain>
    </source>
</reference>